<proteinExistence type="predicted"/>
<dbReference type="InterPro" id="IPR036390">
    <property type="entry name" value="WH_DNA-bd_sf"/>
</dbReference>
<dbReference type="PANTHER" id="PTHR33154">
    <property type="entry name" value="TRANSCRIPTIONAL REGULATOR, ARSR FAMILY"/>
    <property type="match status" value="1"/>
</dbReference>
<dbReference type="SUPFAM" id="SSF46785">
    <property type="entry name" value="Winged helix' DNA-binding domain"/>
    <property type="match status" value="1"/>
</dbReference>
<evidence type="ECO:0000313" key="5">
    <source>
        <dbReference type="EMBL" id="MBF6299540.1"/>
    </source>
</evidence>
<sequence length="116" mass="12943">MPLGRWRSADHPEIEAVSIDAVLHALADPTRRRIVRMLIDEGDRPCGSFGLGIPPSTLSHHFKALRNAGLIRQFDQGRQRMNTLRLAELDTRFPGLVASILTQAEPGRQPIRPEST</sequence>
<evidence type="ECO:0000256" key="1">
    <source>
        <dbReference type="ARBA" id="ARBA00023015"/>
    </source>
</evidence>
<reference evidence="5 6" key="1">
    <citation type="submission" date="2020-10" db="EMBL/GenBank/DDBJ databases">
        <title>Identification of Nocardia species via Next-generation sequencing and recognition of intraspecies genetic diversity.</title>
        <authorList>
            <person name="Li P."/>
            <person name="Li P."/>
            <person name="Lu B."/>
        </authorList>
    </citation>
    <scope>NUCLEOTIDE SEQUENCE [LARGE SCALE GENOMIC DNA]</scope>
    <source>
        <strain evidence="5 6">BJ06-0157</strain>
    </source>
</reference>
<comment type="caution">
    <text evidence="5">The sequence shown here is derived from an EMBL/GenBank/DDBJ whole genome shotgun (WGS) entry which is preliminary data.</text>
</comment>
<dbReference type="InterPro" id="IPR051081">
    <property type="entry name" value="HTH_MetalResp_TranReg"/>
</dbReference>
<dbReference type="InterPro" id="IPR036388">
    <property type="entry name" value="WH-like_DNA-bd_sf"/>
</dbReference>
<evidence type="ECO:0000256" key="3">
    <source>
        <dbReference type="ARBA" id="ARBA00023163"/>
    </source>
</evidence>
<dbReference type="CDD" id="cd00090">
    <property type="entry name" value="HTH_ARSR"/>
    <property type="match status" value="1"/>
</dbReference>
<keyword evidence="2" id="KW-0238">DNA-binding</keyword>
<name>A0ABS0CTT0_9NOCA</name>
<dbReference type="RefSeq" id="WP_195130814.1">
    <property type="nucleotide sequence ID" value="NZ_JADLQX010000013.1"/>
</dbReference>
<accession>A0ABS0CTT0</accession>
<dbReference type="InterPro" id="IPR011991">
    <property type="entry name" value="ArsR-like_HTH"/>
</dbReference>
<keyword evidence="6" id="KW-1185">Reference proteome</keyword>
<protein>
    <submittedName>
        <fullName evidence="5">Winged helix-turn-helix transcriptional regulator</fullName>
    </submittedName>
</protein>
<evidence type="ECO:0000256" key="2">
    <source>
        <dbReference type="ARBA" id="ARBA00023125"/>
    </source>
</evidence>
<dbReference type="Proteomes" id="UP000702209">
    <property type="component" value="Unassembled WGS sequence"/>
</dbReference>
<keyword evidence="3" id="KW-0804">Transcription</keyword>
<dbReference type="SMART" id="SM00418">
    <property type="entry name" value="HTH_ARSR"/>
    <property type="match status" value="1"/>
</dbReference>
<dbReference type="Pfam" id="PF01022">
    <property type="entry name" value="HTH_5"/>
    <property type="match status" value="1"/>
</dbReference>
<organism evidence="5 6">
    <name type="scientific">Nocardia amamiensis</name>
    <dbReference type="NCBI Taxonomy" id="404578"/>
    <lineage>
        <taxon>Bacteria</taxon>
        <taxon>Bacillati</taxon>
        <taxon>Actinomycetota</taxon>
        <taxon>Actinomycetes</taxon>
        <taxon>Mycobacteriales</taxon>
        <taxon>Nocardiaceae</taxon>
        <taxon>Nocardia</taxon>
    </lineage>
</organism>
<evidence type="ECO:0000313" key="6">
    <source>
        <dbReference type="Proteomes" id="UP000702209"/>
    </source>
</evidence>
<dbReference type="InterPro" id="IPR001845">
    <property type="entry name" value="HTH_ArsR_DNA-bd_dom"/>
</dbReference>
<dbReference type="EMBL" id="JADLQX010000013">
    <property type="protein sequence ID" value="MBF6299540.1"/>
    <property type="molecule type" value="Genomic_DNA"/>
</dbReference>
<dbReference type="PROSITE" id="PS50987">
    <property type="entry name" value="HTH_ARSR_2"/>
    <property type="match status" value="1"/>
</dbReference>
<dbReference type="Gene3D" id="1.10.10.10">
    <property type="entry name" value="Winged helix-like DNA-binding domain superfamily/Winged helix DNA-binding domain"/>
    <property type="match status" value="1"/>
</dbReference>
<feature type="domain" description="HTH arsR-type" evidence="4">
    <location>
        <begin position="11"/>
        <end position="108"/>
    </location>
</feature>
<dbReference type="PANTHER" id="PTHR33154:SF12">
    <property type="entry name" value="TRANSCRIPTIONAL REGULATORY PROTEIN"/>
    <property type="match status" value="1"/>
</dbReference>
<gene>
    <name evidence="5" type="ORF">IU459_18620</name>
</gene>
<keyword evidence="1" id="KW-0805">Transcription regulation</keyword>
<evidence type="ECO:0000259" key="4">
    <source>
        <dbReference type="PROSITE" id="PS50987"/>
    </source>
</evidence>
<dbReference type="PRINTS" id="PR00778">
    <property type="entry name" value="HTHARSR"/>
</dbReference>